<dbReference type="NCBIfam" id="TIGR01534">
    <property type="entry name" value="GAPDH-I"/>
    <property type="match status" value="1"/>
</dbReference>
<dbReference type="InterPro" id="IPR036291">
    <property type="entry name" value="NAD(P)-bd_dom_sf"/>
</dbReference>
<dbReference type="Gene3D" id="3.30.360.10">
    <property type="entry name" value="Dihydrodipicolinate Reductase, domain 2"/>
    <property type="match status" value="1"/>
</dbReference>
<evidence type="ECO:0000256" key="8">
    <source>
        <dbReference type="ARBA" id="ARBA00047698"/>
    </source>
</evidence>
<evidence type="ECO:0000259" key="11">
    <source>
        <dbReference type="SMART" id="SM00846"/>
    </source>
</evidence>
<dbReference type="FunFam" id="3.30.360.10:FF:000001">
    <property type="entry name" value="Glyceraldehyde-3-phosphate dehydrogenase"/>
    <property type="match status" value="1"/>
</dbReference>
<dbReference type="GO" id="GO:0006096">
    <property type="term" value="P:glycolytic process"/>
    <property type="evidence" value="ECO:0007669"/>
    <property type="project" value="UniProtKB-KW"/>
</dbReference>
<dbReference type="InterPro" id="IPR020831">
    <property type="entry name" value="GlycerAld/Erythrose_P_DH"/>
</dbReference>
<dbReference type="EMBL" id="CAJNYT010004685">
    <property type="protein sequence ID" value="CAF3680751.1"/>
    <property type="molecule type" value="Genomic_DNA"/>
</dbReference>
<keyword evidence="5" id="KW-0560">Oxidoreductase</keyword>
<dbReference type="InterPro" id="IPR020829">
    <property type="entry name" value="GlycerAld_3-P_DH_cat"/>
</dbReference>
<dbReference type="Proteomes" id="UP000663872">
    <property type="component" value="Unassembled WGS sequence"/>
</dbReference>
<proteinExistence type="inferred from homology"/>
<reference evidence="13" key="1">
    <citation type="submission" date="2021-02" db="EMBL/GenBank/DDBJ databases">
        <authorList>
            <person name="Nowell W R."/>
        </authorList>
    </citation>
    <scope>NUCLEOTIDE SEQUENCE</scope>
</reference>
<evidence type="ECO:0000256" key="2">
    <source>
        <dbReference type="ARBA" id="ARBA00007406"/>
    </source>
</evidence>
<evidence type="ECO:0000256" key="5">
    <source>
        <dbReference type="ARBA" id="ARBA00023002"/>
    </source>
</evidence>
<organism evidence="13 14">
    <name type="scientific">Rotaria socialis</name>
    <dbReference type="NCBI Taxonomy" id="392032"/>
    <lineage>
        <taxon>Eukaryota</taxon>
        <taxon>Metazoa</taxon>
        <taxon>Spiralia</taxon>
        <taxon>Gnathifera</taxon>
        <taxon>Rotifera</taxon>
        <taxon>Eurotatoria</taxon>
        <taxon>Bdelloidea</taxon>
        <taxon>Philodinida</taxon>
        <taxon>Philodinidae</taxon>
        <taxon>Rotaria</taxon>
    </lineage>
</organism>
<dbReference type="SMART" id="SM00846">
    <property type="entry name" value="Gp_dh_N"/>
    <property type="match status" value="1"/>
</dbReference>
<dbReference type="GO" id="GO:0004365">
    <property type="term" value="F:glyceraldehyde-3-phosphate dehydrogenase (NAD+) (phosphorylating) activity"/>
    <property type="evidence" value="ECO:0007669"/>
    <property type="project" value="UniProtKB-EC"/>
</dbReference>
<dbReference type="CDD" id="cd18126">
    <property type="entry name" value="GAPDH_I_C"/>
    <property type="match status" value="1"/>
</dbReference>
<dbReference type="AlphaFoldDB" id="A0A821DUR9"/>
<dbReference type="GO" id="GO:0019682">
    <property type="term" value="P:glyceraldehyde-3-phosphate metabolic process"/>
    <property type="evidence" value="ECO:0007669"/>
    <property type="project" value="UniProtKB-ARBA"/>
</dbReference>
<dbReference type="EC" id="1.2.1.12" evidence="4"/>
<dbReference type="Proteomes" id="UP000663848">
    <property type="component" value="Unassembled WGS sequence"/>
</dbReference>
<dbReference type="GO" id="GO:0005829">
    <property type="term" value="C:cytosol"/>
    <property type="evidence" value="ECO:0007669"/>
    <property type="project" value="TreeGrafter"/>
</dbReference>
<dbReference type="InterPro" id="IPR020828">
    <property type="entry name" value="GlycerAld_3-P_DH_NAD(P)-bd"/>
</dbReference>
<dbReference type="GO" id="GO:0051287">
    <property type="term" value="F:NAD binding"/>
    <property type="evidence" value="ECO:0007669"/>
    <property type="project" value="InterPro"/>
</dbReference>
<comment type="pathway">
    <text evidence="1">Carbohydrate degradation; glycolysis; pyruvate from D-glyceraldehyde 3-phosphate: step 1/5.</text>
</comment>
<comment type="subunit">
    <text evidence="3">Homotetramer.</text>
</comment>
<feature type="region of interest" description="Disordered" evidence="10">
    <location>
        <begin position="117"/>
        <end position="162"/>
    </location>
</feature>
<dbReference type="PRINTS" id="PR00078">
    <property type="entry name" value="G3PDHDRGNASE"/>
</dbReference>
<dbReference type="SUPFAM" id="SSF55347">
    <property type="entry name" value="Glyceraldehyde-3-phosphate dehydrogenase-like, C-terminal domain"/>
    <property type="match status" value="1"/>
</dbReference>
<feature type="compositionally biased region" description="Polar residues" evidence="10">
    <location>
        <begin position="148"/>
        <end position="160"/>
    </location>
</feature>
<feature type="domain" description="Glyceraldehyde 3-phosphate dehydrogenase NAD(P) binding" evidence="11">
    <location>
        <begin position="179"/>
        <end position="326"/>
    </location>
</feature>
<keyword evidence="7" id="KW-0324">Glycolysis</keyword>
<dbReference type="GO" id="GO:0006006">
    <property type="term" value="P:glucose metabolic process"/>
    <property type="evidence" value="ECO:0007669"/>
    <property type="project" value="InterPro"/>
</dbReference>
<evidence type="ECO:0000256" key="7">
    <source>
        <dbReference type="ARBA" id="ARBA00023152"/>
    </source>
</evidence>
<dbReference type="Pfam" id="PF00044">
    <property type="entry name" value="Gp_dh_N"/>
    <property type="match status" value="1"/>
</dbReference>
<protein>
    <recommendedName>
        <fullName evidence="4">glyceraldehyde-3-phosphate dehydrogenase (phosphorylating)</fullName>
        <ecNumber evidence="4">1.2.1.12</ecNumber>
    </recommendedName>
</protein>
<evidence type="ECO:0000313" key="12">
    <source>
        <dbReference type="EMBL" id="CAF3680751.1"/>
    </source>
</evidence>
<comment type="caution">
    <text evidence="13">The sequence shown here is derived from an EMBL/GenBank/DDBJ whole genome shotgun (WGS) entry which is preliminary data.</text>
</comment>
<evidence type="ECO:0000256" key="4">
    <source>
        <dbReference type="ARBA" id="ARBA00013119"/>
    </source>
</evidence>
<evidence type="ECO:0000256" key="1">
    <source>
        <dbReference type="ARBA" id="ARBA00004869"/>
    </source>
</evidence>
<sequence>MFAGAQIVTTKLVPASKRQQIVNEQNEDKTIQDLVNVTVMVPRTKAVIDVESPAEKFERKVLAHERKNERALEQKQLTQHMENLMEKVLHDTPLSNNDEVNLRNKIKNIVTKVNKQTDRIDSTSLHPSVATERSSSSSLSSRIKPDSIEQTLQNNPQPKSSKAENQRAFLLCPCGLANIKIGINGFGRIGQLIFRCALEQDIQVVAINDPSIPADYMVYLIKYNSTHGRFKGEVSTIKGKLFVNGKKINVHNEKDPSDIPWSLAGAEYIVESTGVFTTIAKCRSHLHAGAKKVIIAASSADAPMFVMGVNEDKYTEKQTIISATSYTTNALAPLVKVVHEKFGIIEGLITIIHSYAAAQKTVDESSNENWRHGRGATQNIIPSSTGDVKAVGKIIPNLNGKLTGISFHVPTPIVSAIDLTVRLNKGAKYEEVCAAIKEAANGLLKGILGYTDDQVISTDFIGDTHSLIFDATADISLNDNFVKLIAWYDNEYGYSNRVVGLIKYIAKKDLEK</sequence>
<accession>A0A821DUR9</accession>
<evidence type="ECO:0000256" key="10">
    <source>
        <dbReference type="SAM" id="MobiDB-lite"/>
    </source>
</evidence>
<gene>
    <name evidence="12" type="ORF">GRG538_LOCUS27002</name>
    <name evidence="13" type="ORF">QYT958_LOCUS13175</name>
</gene>
<evidence type="ECO:0000313" key="14">
    <source>
        <dbReference type="Proteomes" id="UP000663848"/>
    </source>
</evidence>
<dbReference type="GO" id="GO:0050661">
    <property type="term" value="F:NADP binding"/>
    <property type="evidence" value="ECO:0007669"/>
    <property type="project" value="InterPro"/>
</dbReference>
<evidence type="ECO:0000256" key="9">
    <source>
        <dbReference type="RuleBase" id="RU000397"/>
    </source>
</evidence>
<dbReference type="SUPFAM" id="SSF51735">
    <property type="entry name" value="NAD(P)-binding Rossmann-fold domains"/>
    <property type="match status" value="1"/>
</dbReference>
<dbReference type="FunFam" id="3.40.50.720:FF:000266">
    <property type="entry name" value="Glyceraldehyde-3-phosphate dehydrogenase"/>
    <property type="match status" value="1"/>
</dbReference>
<dbReference type="InterPro" id="IPR006424">
    <property type="entry name" value="Glyceraldehyde-3-P_DH_1"/>
</dbReference>
<comment type="similarity">
    <text evidence="2 9">Belongs to the glyceraldehyde-3-phosphate dehydrogenase family.</text>
</comment>
<dbReference type="PANTHER" id="PTHR10836">
    <property type="entry name" value="GLYCERALDEHYDE 3-PHOSPHATE DEHYDROGENASE"/>
    <property type="match status" value="1"/>
</dbReference>
<name>A0A821DUR9_9BILA</name>
<evidence type="ECO:0000256" key="3">
    <source>
        <dbReference type="ARBA" id="ARBA00011881"/>
    </source>
</evidence>
<keyword evidence="6" id="KW-0520">NAD</keyword>
<evidence type="ECO:0000313" key="13">
    <source>
        <dbReference type="EMBL" id="CAF4626104.1"/>
    </source>
</evidence>
<dbReference type="PANTHER" id="PTHR10836:SF76">
    <property type="entry name" value="GLYCERALDEHYDE-3-PHOSPHATE DEHYDROGENASE-RELATED"/>
    <property type="match status" value="1"/>
</dbReference>
<evidence type="ECO:0000256" key="6">
    <source>
        <dbReference type="ARBA" id="ARBA00023027"/>
    </source>
</evidence>
<dbReference type="Pfam" id="PF02800">
    <property type="entry name" value="Gp_dh_C"/>
    <property type="match status" value="1"/>
</dbReference>
<dbReference type="Gene3D" id="3.40.50.720">
    <property type="entry name" value="NAD(P)-binding Rossmann-like Domain"/>
    <property type="match status" value="1"/>
</dbReference>
<dbReference type="EMBL" id="CAJOBR010001663">
    <property type="protein sequence ID" value="CAF4626104.1"/>
    <property type="molecule type" value="Genomic_DNA"/>
</dbReference>
<comment type="catalytic activity">
    <reaction evidence="8">
        <text>D-glyceraldehyde 3-phosphate + phosphate + NAD(+) = (2R)-3-phospho-glyceroyl phosphate + NADH + H(+)</text>
        <dbReference type="Rhea" id="RHEA:10300"/>
        <dbReference type="ChEBI" id="CHEBI:15378"/>
        <dbReference type="ChEBI" id="CHEBI:43474"/>
        <dbReference type="ChEBI" id="CHEBI:57540"/>
        <dbReference type="ChEBI" id="CHEBI:57604"/>
        <dbReference type="ChEBI" id="CHEBI:57945"/>
        <dbReference type="ChEBI" id="CHEBI:59776"/>
        <dbReference type="EC" id="1.2.1.12"/>
    </reaction>
</comment>
<dbReference type="CDD" id="cd05214">
    <property type="entry name" value="GAPDH_I_N"/>
    <property type="match status" value="1"/>
</dbReference>